<sequence length="452" mass="49691">MAKAAKQAAAKASPSTQKTAGKVAKSSKGAEKATKSVEKSPKTAKASKLAEKQASTSKVPPPKVAEEAEDDDDEEDEDFVDGEDGSGEDVSGSDAGSDEDEESNSDDEGVDEEGMERLMKLLGDDGLDEYDQAQLNTMLGGDEESGSEEEGEEEGEGDSEEEADSDEEEAAAGPSTTKPQEADDDAIPLDEVEDEVDEDAVPQRKLEIDNTVALERIRDTIQLDPSLPWTETLVLSYPNTIDVDVEDDLNRELAFYKQALHGANAARALAAKHNFPFTRPADYFAEMVKSDAHMERIRQRLLDEKATIKKSEDKRREREGKKFGKQVQIEKLKEREQSKKDMEERLRSLKRKHKDVLDKPVDDDFDVAVEDAIADRPAKRGKPNGPKMARSARDKKFGYGTVGRRAKQNTKESTDNFDFGGGKGGRSGPAKGGKKGFKPQRPGKSRRHAMKR</sequence>
<evidence type="ECO:0000256" key="2">
    <source>
        <dbReference type="ARBA" id="ARBA00007336"/>
    </source>
</evidence>
<dbReference type="AlphaFoldDB" id="D8PXY5"/>
<evidence type="ECO:0000256" key="5">
    <source>
        <dbReference type="ARBA" id="ARBA00023242"/>
    </source>
</evidence>
<comment type="subcellular location">
    <subcellularLocation>
        <location evidence="1">Nucleus</location>
        <location evidence="1">Nucleolus</location>
    </subcellularLocation>
</comment>
<protein>
    <submittedName>
        <fullName evidence="8">Uncharacterized protein</fullName>
    </submittedName>
</protein>
<feature type="compositionally biased region" description="Basic and acidic residues" evidence="7">
    <location>
        <begin position="28"/>
        <end position="41"/>
    </location>
</feature>
<feature type="compositionally biased region" description="Acidic residues" evidence="7">
    <location>
        <begin position="96"/>
        <end position="114"/>
    </location>
</feature>
<dbReference type="Pfam" id="PF05890">
    <property type="entry name" value="Ebp2"/>
    <property type="match status" value="1"/>
</dbReference>
<evidence type="ECO:0000313" key="9">
    <source>
        <dbReference type="Proteomes" id="UP000007431"/>
    </source>
</evidence>
<feature type="compositionally biased region" description="Acidic residues" evidence="7">
    <location>
        <begin position="141"/>
        <end position="170"/>
    </location>
</feature>
<dbReference type="STRING" id="578458.D8PXY5"/>
<dbReference type="GO" id="GO:0034399">
    <property type="term" value="C:nuclear periphery"/>
    <property type="evidence" value="ECO:0007669"/>
    <property type="project" value="TreeGrafter"/>
</dbReference>
<keyword evidence="4 6" id="KW-0175">Coiled coil</keyword>
<proteinExistence type="inferred from homology"/>
<comment type="similarity">
    <text evidence="2">Belongs to the EBP2 family.</text>
</comment>
<evidence type="ECO:0000256" key="3">
    <source>
        <dbReference type="ARBA" id="ARBA00022517"/>
    </source>
</evidence>
<dbReference type="FunCoup" id="D8PXY5">
    <property type="interactions" value="505"/>
</dbReference>
<organism evidence="9">
    <name type="scientific">Schizophyllum commune (strain H4-8 / FGSC 9210)</name>
    <name type="common">Split gill fungus</name>
    <dbReference type="NCBI Taxonomy" id="578458"/>
    <lineage>
        <taxon>Eukaryota</taxon>
        <taxon>Fungi</taxon>
        <taxon>Dikarya</taxon>
        <taxon>Basidiomycota</taxon>
        <taxon>Agaricomycotina</taxon>
        <taxon>Agaricomycetes</taxon>
        <taxon>Agaricomycetidae</taxon>
        <taxon>Agaricales</taxon>
        <taxon>Schizophyllaceae</taxon>
        <taxon>Schizophyllum</taxon>
    </lineage>
</organism>
<dbReference type="GO" id="GO:0042273">
    <property type="term" value="P:ribosomal large subunit biogenesis"/>
    <property type="evidence" value="ECO:0007669"/>
    <property type="project" value="TreeGrafter"/>
</dbReference>
<dbReference type="InterPro" id="IPR008610">
    <property type="entry name" value="Ebp2"/>
</dbReference>
<dbReference type="OMA" id="DAHKGRD"/>
<name>D8PXY5_SCHCM</name>
<evidence type="ECO:0000256" key="4">
    <source>
        <dbReference type="ARBA" id="ARBA00023054"/>
    </source>
</evidence>
<feature type="compositionally biased region" description="Basic residues" evidence="7">
    <location>
        <begin position="432"/>
        <end position="452"/>
    </location>
</feature>
<evidence type="ECO:0000256" key="6">
    <source>
        <dbReference type="SAM" id="Coils"/>
    </source>
</evidence>
<reference evidence="8 9" key="1">
    <citation type="journal article" date="2010" name="Nat. Biotechnol.">
        <title>Genome sequence of the model mushroom Schizophyllum commune.</title>
        <authorList>
            <person name="Ohm R.A."/>
            <person name="de Jong J.F."/>
            <person name="Lugones L.G."/>
            <person name="Aerts A."/>
            <person name="Kothe E."/>
            <person name="Stajich J.E."/>
            <person name="de Vries R.P."/>
            <person name="Record E."/>
            <person name="Levasseur A."/>
            <person name="Baker S.E."/>
            <person name="Bartholomew K.A."/>
            <person name="Coutinho P.M."/>
            <person name="Erdmann S."/>
            <person name="Fowler T.J."/>
            <person name="Gathman A.C."/>
            <person name="Lombard V."/>
            <person name="Henrissat B."/>
            <person name="Knabe N."/>
            <person name="Kuees U."/>
            <person name="Lilly W.W."/>
            <person name="Lindquist E."/>
            <person name="Lucas S."/>
            <person name="Magnuson J.K."/>
            <person name="Piumi F."/>
            <person name="Raudaskoski M."/>
            <person name="Salamov A."/>
            <person name="Schmutz J."/>
            <person name="Schwarze F.W.M.R."/>
            <person name="vanKuyk P.A."/>
            <person name="Horton J.S."/>
            <person name="Grigoriev I.V."/>
            <person name="Woesten H.A.B."/>
        </authorList>
    </citation>
    <scope>NUCLEOTIDE SEQUENCE [LARGE SCALE GENOMIC DNA]</scope>
    <source>
        <strain evidence="9">H4-8 / FGSC 9210</strain>
    </source>
</reference>
<feature type="compositionally biased region" description="Low complexity" evidence="7">
    <location>
        <begin position="1"/>
        <end position="20"/>
    </location>
</feature>
<dbReference type="OrthoDB" id="443772at2759"/>
<dbReference type="GeneID" id="9586008"/>
<gene>
    <name evidence="8" type="ORF">SCHCODRAFT_81837</name>
</gene>
<feature type="region of interest" description="Disordered" evidence="7">
    <location>
        <begin position="1"/>
        <end position="185"/>
    </location>
</feature>
<evidence type="ECO:0000256" key="7">
    <source>
        <dbReference type="SAM" id="MobiDB-lite"/>
    </source>
</evidence>
<dbReference type="EMBL" id="GL377304">
    <property type="protein sequence ID" value="EFI99158.1"/>
    <property type="molecule type" value="Genomic_DNA"/>
</dbReference>
<dbReference type="RefSeq" id="XP_003034061.1">
    <property type="nucleotide sequence ID" value="XM_003034015.1"/>
</dbReference>
<accession>D8PXY5</accession>
<evidence type="ECO:0000256" key="1">
    <source>
        <dbReference type="ARBA" id="ARBA00004604"/>
    </source>
</evidence>
<feature type="region of interest" description="Disordered" evidence="7">
    <location>
        <begin position="372"/>
        <end position="452"/>
    </location>
</feature>
<evidence type="ECO:0000313" key="8">
    <source>
        <dbReference type="EMBL" id="EFI99158.1"/>
    </source>
</evidence>
<dbReference type="GO" id="GO:0006364">
    <property type="term" value="P:rRNA processing"/>
    <property type="evidence" value="ECO:0007669"/>
    <property type="project" value="TreeGrafter"/>
</dbReference>
<dbReference type="eggNOG" id="KOG3080">
    <property type="taxonomic scope" value="Eukaryota"/>
</dbReference>
<feature type="compositionally biased region" description="Acidic residues" evidence="7">
    <location>
        <begin position="67"/>
        <end position="87"/>
    </location>
</feature>
<keyword evidence="9" id="KW-1185">Reference proteome</keyword>
<keyword evidence="5" id="KW-0539">Nucleus</keyword>
<dbReference type="KEGG" id="scm:SCHCO_02616692"/>
<dbReference type="InParanoid" id="D8PXY5"/>
<dbReference type="PANTHER" id="PTHR13028">
    <property type="entry name" value="RRNA PROCESSING PROTEIN EBNA1-BINDING PROTEIN-RELATED"/>
    <property type="match status" value="1"/>
</dbReference>
<dbReference type="GO" id="GO:0030687">
    <property type="term" value="C:preribosome, large subunit precursor"/>
    <property type="evidence" value="ECO:0007669"/>
    <property type="project" value="TreeGrafter"/>
</dbReference>
<dbReference type="Proteomes" id="UP000007431">
    <property type="component" value="Unassembled WGS sequence"/>
</dbReference>
<dbReference type="HOGENOM" id="CLU_036007_0_1_1"/>
<feature type="compositionally biased region" description="Gly residues" evidence="7">
    <location>
        <begin position="419"/>
        <end position="431"/>
    </location>
</feature>
<dbReference type="PANTHER" id="PTHR13028:SF0">
    <property type="entry name" value="RRNA-PROCESSING PROTEIN EBP2-RELATED"/>
    <property type="match status" value="1"/>
</dbReference>
<dbReference type="GO" id="GO:0005730">
    <property type="term" value="C:nucleolus"/>
    <property type="evidence" value="ECO:0007669"/>
    <property type="project" value="UniProtKB-SubCell"/>
</dbReference>
<dbReference type="VEuPathDB" id="FungiDB:SCHCODRAFT_02616692"/>
<feature type="coiled-coil region" evidence="6">
    <location>
        <begin position="294"/>
        <end position="359"/>
    </location>
</feature>
<keyword evidence="3" id="KW-0690">Ribosome biogenesis</keyword>